<dbReference type="PROSITE" id="PS50011">
    <property type="entry name" value="PROTEIN_KINASE_DOM"/>
    <property type="match status" value="1"/>
</dbReference>
<keyword evidence="4 7" id="KW-0418">Kinase</keyword>
<keyword evidence="8" id="KW-1185">Reference proteome</keyword>
<keyword evidence="2" id="KW-0808">Transferase</keyword>
<dbReference type="EMBL" id="PJQY01003300">
    <property type="protein sequence ID" value="PQM38613.1"/>
    <property type="molecule type" value="Genomic_DNA"/>
</dbReference>
<organism evidence="7 8">
    <name type="scientific">Prunus yedoensis var. nudiflora</name>
    <dbReference type="NCBI Taxonomy" id="2094558"/>
    <lineage>
        <taxon>Eukaryota</taxon>
        <taxon>Viridiplantae</taxon>
        <taxon>Streptophyta</taxon>
        <taxon>Embryophyta</taxon>
        <taxon>Tracheophyta</taxon>
        <taxon>Spermatophyta</taxon>
        <taxon>Magnoliopsida</taxon>
        <taxon>eudicotyledons</taxon>
        <taxon>Gunneridae</taxon>
        <taxon>Pentapetalae</taxon>
        <taxon>rosids</taxon>
        <taxon>fabids</taxon>
        <taxon>Rosales</taxon>
        <taxon>Rosaceae</taxon>
        <taxon>Amygdaloideae</taxon>
        <taxon>Amygdaleae</taxon>
        <taxon>Prunus</taxon>
    </lineage>
</organism>
<gene>
    <name evidence="7" type="ORF">Pyn_06442</name>
</gene>
<accession>A0A314UM99</accession>
<dbReference type="GO" id="GO:0005886">
    <property type="term" value="C:plasma membrane"/>
    <property type="evidence" value="ECO:0007669"/>
    <property type="project" value="TreeGrafter"/>
</dbReference>
<sequence>MARIFTQELEANTVRVVGTRGYMPPEYIMGGNFSTKSDVYSYGVLMLEIISERKNNSFYNEDRVLNLVGHAWELWKEDRGVEIMDPTLVETYISHQLLRCLQVGLLCVEENAAIRPTMSEC</sequence>
<dbReference type="Pfam" id="PF07714">
    <property type="entry name" value="PK_Tyr_Ser-Thr"/>
    <property type="match status" value="1"/>
</dbReference>
<name>A0A314UM99_PRUYE</name>
<dbReference type="PANTHER" id="PTHR27002:SF1087">
    <property type="entry name" value="PROTEIN KINASE DOMAIN-CONTAINING PROTEIN"/>
    <property type="match status" value="1"/>
</dbReference>
<evidence type="ECO:0000256" key="5">
    <source>
        <dbReference type="ARBA" id="ARBA00022840"/>
    </source>
</evidence>
<evidence type="ECO:0000259" key="6">
    <source>
        <dbReference type="PROSITE" id="PS50011"/>
    </source>
</evidence>
<evidence type="ECO:0000256" key="4">
    <source>
        <dbReference type="ARBA" id="ARBA00022777"/>
    </source>
</evidence>
<dbReference type="InterPro" id="IPR001245">
    <property type="entry name" value="Ser-Thr/Tyr_kinase_cat_dom"/>
</dbReference>
<evidence type="ECO:0000256" key="3">
    <source>
        <dbReference type="ARBA" id="ARBA00022741"/>
    </source>
</evidence>
<feature type="domain" description="Protein kinase" evidence="6">
    <location>
        <begin position="1"/>
        <end position="121"/>
    </location>
</feature>
<keyword evidence="1" id="KW-0723">Serine/threonine-protein kinase</keyword>
<dbReference type="GO" id="GO:0004674">
    <property type="term" value="F:protein serine/threonine kinase activity"/>
    <property type="evidence" value="ECO:0007669"/>
    <property type="project" value="UniProtKB-KW"/>
</dbReference>
<dbReference type="Proteomes" id="UP000250321">
    <property type="component" value="Unassembled WGS sequence"/>
</dbReference>
<keyword evidence="5" id="KW-0067">ATP-binding</keyword>
<evidence type="ECO:0000256" key="2">
    <source>
        <dbReference type="ARBA" id="ARBA00022679"/>
    </source>
</evidence>
<dbReference type="GO" id="GO:0005524">
    <property type="term" value="F:ATP binding"/>
    <property type="evidence" value="ECO:0007669"/>
    <property type="project" value="UniProtKB-KW"/>
</dbReference>
<dbReference type="PANTHER" id="PTHR27002">
    <property type="entry name" value="RECEPTOR-LIKE SERINE/THREONINE-PROTEIN KINASE SD1-8"/>
    <property type="match status" value="1"/>
</dbReference>
<dbReference type="InterPro" id="IPR000719">
    <property type="entry name" value="Prot_kinase_dom"/>
</dbReference>
<evidence type="ECO:0000313" key="7">
    <source>
        <dbReference type="EMBL" id="PQM38613.1"/>
    </source>
</evidence>
<dbReference type="SUPFAM" id="SSF56112">
    <property type="entry name" value="Protein kinase-like (PK-like)"/>
    <property type="match status" value="1"/>
</dbReference>
<proteinExistence type="predicted"/>
<keyword evidence="7" id="KW-0675">Receptor</keyword>
<dbReference type="AlphaFoldDB" id="A0A314UM99"/>
<dbReference type="InterPro" id="IPR011009">
    <property type="entry name" value="Kinase-like_dom_sf"/>
</dbReference>
<dbReference type="OrthoDB" id="1163380at2759"/>
<evidence type="ECO:0000313" key="8">
    <source>
        <dbReference type="Proteomes" id="UP000250321"/>
    </source>
</evidence>
<protein>
    <submittedName>
        <fullName evidence="7">Cysteine-rich receptor-like protein kinase 10</fullName>
    </submittedName>
</protein>
<comment type="caution">
    <text evidence="7">The sequence shown here is derived from an EMBL/GenBank/DDBJ whole genome shotgun (WGS) entry which is preliminary data.</text>
</comment>
<evidence type="ECO:0000256" key="1">
    <source>
        <dbReference type="ARBA" id="ARBA00022527"/>
    </source>
</evidence>
<dbReference type="Gene3D" id="1.10.510.10">
    <property type="entry name" value="Transferase(Phosphotransferase) domain 1"/>
    <property type="match status" value="1"/>
</dbReference>
<keyword evidence="3" id="KW-0547">Nucleotide-binding</keyword>
<reference evidence="7 8" key="1">
    <citation type="submission" date="2018-02" db="EMBL/GenBank/DDBJ databases">
        <title>Draft genome of wild Prunus yedoensis var. nudiflora.</title>
        <authorList>
            <person name="Baek S."/>
            <person name="Kim J.-H."/>
            <person name="Choi K."/>
            <person name="Kim G.-B."/>
            <person name="Cho A."/>
            <person name="Jang H."/>
            <person name="Shin C.-H."/>
            <person name="Yu H.-J."/>
            <person name="Mun J.-H."/>
        </authorList>
    </citation>
    <scope>NUCLEOTIDE SEQUENCE [LARGE SCALE GENOMIC DNA]</scope>
    <source>
        <strain evidence="8">cv. Jeju island</strain>
        <tissue evidence="7">Leaf</tissue>
    </source>
</reference>